<evidence type="ECO:0000313" key="2">
    <source>
        <dbReference type="WBParaSite" id="ES5_v2.g26027.t1"/>
    </source>
</evidence>
<dbReference type="Proteomes" id="UP000887579">
    <property type="component" value="Unplaced"/>
</dbReference>
<protein>
    <submittedName>
        <fullName evidence="2">Piwi domain-containing protein</fullName>
    </submittedName>
</protein>
<organism evidence="1 2">
    <name type="scientific">Panagrolaimus sp. ES5</name>
    <dbReference type="NCBI Taxonomy" id="591445"/>
    <lineage>
        <taxon>Eukaryota</taxon>
        <taxon>Metazoa</taxon>
        <taxon>Ecdysozoa</taxon>
        <taxon>Nematoda</taxon>
        <taxon>Chromadorea</taxon>
        <taxon>Rhabditida</taxon>
        <taxon>Tylenchina</taxon>
        <taxon>Panagrolaimomorpha</taxon>
        <taxon>Panagrolaimoidea</taxon>
        <taxon>Panagrolaimidae</taxon>
        <taxon>Panagrolaimus</taxon>
    </lineage>
</organism>
<evidence type="ECO:0000313" key="1">
    <source>
        <dbReference type="Proteomes" id="UP000887579"/>
    </source>
</evidence>
<reference evidence="2" key="1">
    <citation type="submission" date="2022-11" db="UniProtKB">
        <authorList>
            <consortium name="WormBaseParasite"/>
        </authorList>
    </citation>
    <scope>IDENTIFICATION</scope>
</reference>
<dbReference type="WBParaSite" id="ES5_v2.g26027.t1">
    <property type="protein sequence ID" value="ES5_v2.g26027.t1"/>
    <property type="gene ID" value="ES5_v2.g26027"/>
</dbReference>
<proteinExistence type="predicted"/>
<accession>A0AC34G8P1</accession>
<name>A0AC34G8P1_9BILA</name>
<sequence>MDEYFNKILPYKNQRALVFLVDSSKESHPLLKLAGNMASIPTQHLMLETAESDHKSQTLENIVLQCNAKSGGLNYAVDFMDSKLDLNRGNILLIGLDVTHPTGEHRRGATLEPSFVGITGNYLPHPCAIAGKFFAQESRQESVDSEQLVDSVLEMLEKASKFRRIDTVVLKRDGCSEGQYNMVLTQELQAIEKACADFFKHKRTSIIGIIVTKSSNVRHFDVSNNVRPQNLPYGSVITFGTRALYDEFFICPHHAYQGTSKAILVTIVRNDLKIGINDIEKFLYALATLHQVSCSIVSLPESIMQADKLAFKGQLIYRAYLSNYLHGDQNNLDYKAHTKMISFDEGKLPNFRYTA</sequence>